<dbReference type="EMBL" id="UOFH01000325">
    <property type="protein sequence ID" value="VAW65664.1"/>
    <property type="molecule type" value="Genomic_DNA"/>
</dbReference>
<protein>
    <submittedName>
        <fullName evidence="1">Uncharacterized protein</fullName>
    </submittedName>
</protein>
<reference evidence="1" key="1">
    <citation type="submission" date="2018-06" db="EMBL/GenBank/DDBJ databases">
        <authorList>
            <person name="Zhirakovskaya E."/>
        </authorList>
    </citation>
    <scope>NUCLEOTIDE SEQUENCE</scope>
</reference>
<accession>A0A3B0YAJ1</accession>
<dbReference type="AlphaFoldDB" id="A0A3B0YAJ1"/>
<gene>
    <name evidence="1" type="ORF">MNBD_GAMMA08-1170</name>
</gene>
<sequence>MFNFENLNEDTRPYVLKAIENAENTNNIYCSARFTERGKEEYLPLLKEAAKDHNEHWLAYSLESPGIMKEHEGASTRSGGYTIKHVPHTAAQTFSEGQFNRFYILGLCLYARNIGVDSLQVYRAKESMSHRAESDSIIGNQILIEDIESQLLETRSSFSSELVKPNSGISVKL</sequence>
<evidence type="ECO:0000313" key="1">
    <source>
        <dbReference type="EMBL" id="VAW65664.1"/>
    </source>
</evidence>
<organism evidence="1">
    <name type="scientific">hydrothermal vent metagenome</name>
    <dbReference type="NCBI Taxonomy" id="652676"/>
    <lineage>
        <taxon>unclassified sequences</taxon>
        <taxon>metagenomes</taxon>
        <taxon>ecological metagenomes</taxon>
    </lineage>
</organism>
<proteinExistence type="predicted"/>
<name>A0A3B0YAJ1_9ZZZZ</name>